<accession>A0A4R6J048</accession>
<dbReference type="EMBL" id="SNWP01000010">
    <property type="protein sequence ID" value="TDO28503.1"/>
    <property type="molecule type" value="Genomic_DNA"/>
</dbReference>
<evidence type="ECO:0000313" key="2">
    <source>
        <dbReference type="Proteomes" id="UP000295741"/>
    </source>
</evidence>
<dbReference type="OrthoDB" id="5431540at2"/>
<gene>
    <name evidence="1" type="ORF">BC659_0569</name>
</gene>
<evidence type="ECO:0000313" key="1">
    <source>
        <dbReference type="EMBL" id="TDO28503.1"/>
    </source>
</evidence>
<dbReference type="RefSeq" id="WP_133473065.1">
    <property type="nucleotide sequence ID" value="NZ_SNWP01000010.1"/>
</dbReference>
<reference evidence="1 2" key="1">
    <citation type="submission" date="2019-03" db="EMBL/GenBank/DDBJ databases">
        <title>Genomic Encyclopedia of Archaeal and Bacterial Type Strains, Phase II (KMG-II): from individual species to whole genera.</title>
        <authorList>
            <person name="Goeker M."/>
        </authorList>
    </citation>
    <scope>NUCLEOTIDE SEQUENCE [LARGE SCALE GENOMIC DNA]</scope>
    <source>
        <strain evidence="1 2">DSM 28323</strain>
    </source>
</reference>
<dbReference type="Proteomes" id="UP000295741">
    <property type="component" value="Unassembled WGS sequence"/>
</dbReference>
<keyword evidence="2" id="KW-1185">Reference proteome</keyword>
<proteinExistence type="predicted"/>
<protein>
    <recommendedName>
        <fullName evidence="3">DUF922 domain-containing protein</fullName>
    </recommendedName>
</protein>
<sequence length="186" mass="22219">MKIRYGILFFMFFAGLGVPKAQRTDTIVWQPERSLNWMDYKGIPDQESHYSALTHAEIRYKVSMQRSFAKFDFATFFLKKTSWTKHTQDPLLLKHEQIHFDIAELHKRLFIEILSIRTFFYRGLETEIKRLGDSINTARHLMDNEFDSDVANMRDHIKVNRWSRQLTDAIDRLRSYNRNSILIALQ</sequence>
<evidence type="ECO:0008006" key="3">
    <source>
        <dbReference type="Google" id="ProtNLM"/>
    </source>
</evidence>
<organism evidence="1 2">
    <name type="scientific">Sediminibacterium goheungense</name>
    <dbReference type="NCBI Taxonomy" id="1086393"/>
    <lineage>
        <taxon>Bacteria</taxon>
        <taxon>Pseudomonadati</taxon>
        <taxon>Bacteroidota</taxon>
        <taxon>Chitinophagia</taxon>
        <taxon>Chitinophagales</taxon>
        <taxon>Chitinophagaceae</taxon>
        <taxon>Sediminibacterium</taxon>
    </lineage>
</organism>
<name>A0A4R6J048_9BACT</name>
<comment type="caution">
    <text evidence="1">The sequence shown here is derived from an EMBL/GenBank/DDBJ whole genome shotgun (WGS) entry which is preliminary data.</text>
</comment>
<dbReference type="AlphaFoldDB" id="A0A4R6J048"/>